<dbReference type="PANTHER" id="PTHR43563:SF1">
    <property type="entry name" value="AMINE OXIDASE [FLAVIN-CONTAINING] B"/>
    <property type="match status" value="1"/>
</dbReference>
<dbReference type="AlphaFoldDB" id="A0AAV2BZY1"/>
<dbReference type="Gene3D" id="3.50.50.60">
    <property type="entry name" value="FAD/NAD(P)-binding domain"/>
    <property type="match status" value="1"/>
</dbReference>
<accession>A0AAV2BZY1</accession>
<name>A0AAV2BZY1_9ARAC</name>
<sequence length="46" mass="4798">MDVEVIVVGAGISGLSAAKWLKESGVSVLVLEAMNRVGGRTLTKRV</sequence>
<dbReference type="Pfam" id="PF13450">
    <property type="entry name" value="NAD_binding_8"/>
    <property type="match status" value="1"/>
</dbReference>
<dbReference type="InterPro" id="IPR036188">
    <property type="entry name" value="FAD/NAD-bd_sf"/>
</dbReference>
<dbReference type="InterPro" id="IPR050703">
    <property type="entry name" value="Flavin_MAO"/>
</dbReference>
<dbReference type="EMBL" id="CAXIEN010000662">
    <property type="protein sequence ID" value="CAL1301350.1"/>
    <property type="molecule type" value="Genomic_DNA"/>
</dbReference>
<keyword evidence="2" id="KW-1185">Reference proteome</keyword>
<dbReference type="PANTHER" id="PTHR43563">
    <property type="entry name" value="AMINE OXIDASE"/>
    <property type="match status" value="1"/>
</dbReference>
<evidence type="ECO:0000313" key="2">
    <source>
        <dbReference type="Proteomes" id="UP001497382"/>
    </source>
</evidence>
<comment type="caution">
    <text evidence="1">The sequence shown here is derived from an EMBL/GenBank/DDBJ whole genome shotgun (WGS) entry which is preliminary data.</text>
</comment>
<proteinExistence type="predicted"/>
<dbReference type="GO" id="GO:0016491">
    <property type="term" value="F:oxidoreductase activity"/>
    <property type="evidence" value="ECO:0007669"/>
    <property type="project" value="UniProtKB-ARBA"/>
</dbReference>
<dbReference type="SUPFAM" id="SSF51905">
    <property type="entry name" value="FAD/NAD(P)-binding domain"/>
    <property type="match status" value="1"/>
</dbReference>
<protein>
    <recommendedName>
        <fullName evidence="3">Amine oxidase</fullName>
    </recommendedName>
</protein>
<gene>
    <name evidence="1" type="ORF">LARSCL_LOCUS22462</name>
</gene>
<organism evidence="1 2">
    <name type="scientific">Larinioides sclopetarius</name>
    <dbReference type="NCBI Taxonomy" id="280406"/>
    <lineage>
        <taxon>Eukaryota</taxon>
        <taxon>Metazoa</taxon>
        <taxon>Ecdysozoa</taxon>
        <taxon>Arthropoda</taxon>
        <taxon>Chelicerata</taxon>
        <taxon>Arachnida</taxon>
        <taxon>Araneae</taxon>
        <taxon>Araneomorphae</taxon>
        <taxon>Entelegynae</taxon>
        <taxon>Araneoidea</taxon>
        <taxon>Araneidae</taxon>
        <taxon>Larinioides</taxon>
    </lineage>
</organism>
<evidence type="ECO:0008006" key="3">
    <source>
        <dbReference type="Google" id="ProtNLM"/>
    </source>
</evidence>
<dbReference type="Proteomes" id="UP001497382">
    <property type="component" value="Unassembled WGS sequence"/>
</dbReference>
<evidence type="ECO:0000313" key="1">
    <source>
        <dbReference type="EMBL" id="CAL1301350.1"/>
    </source>
</evidence>
<reference evidence="1 2" key="1">
    <citation type="submission" date="2024-04" db="EMBL/GenBank/DDBJ databases">
        <authorList>
            <person name="Rising A."/>
            <person name="Reimegard J."/>
            <person name="Sonavane S."/>
            <person name="Akerstrom W."/>
            <person name="Nylinder S."/>
            <person name="Hedman E."/>
            <person name="Kallberg Y."/>
        </authorList>
    </citation>
    <scope>NUCLEOTIDE SEQUENCE [LARGE SCALE GENOMIC DNA]</scope>
</reference>